<dbReference type="PANTHER" id="PTHR30221">
    <property type="entry name" value="SMALL-CONDUCTANCE MECHANOSENSITIVE CHANNEL"/>
    <property type="match status" value="1"/>
</dbReference>
<organism evidence="9 10">
    <name type="scientific">Halocalculus aciditolerans</name>
    <dbReference type="NCBI Taxonomy" id="1383812"/>
    <lineage>
        <taxon>Archaea</taxon>
        <taxon>Methanobacteriati</taxon>
        <taxon>Methanobacteriota</taxon>
        <taxon>Stenosarchaea group</taxon>
        <taxon>Halobacteria</taxon>
        <taxon>Halobacteriales</taxon>
        <taxon>Halobacteriaceae</taxon>
        <taxon>Halocalculus</taxon>
    </lineage>
</organism>
<dbReference type="Gene3D" id="3.30.70.100">
    <property type="match status" value="1"/>
</dbReference>
<keyword evidence="10" id="KW-1185">Reference proteome</keyword>
<dbReference type="InterPro" id="IPR011066">
    <property type="entry name" value="MscS_channel_C_sf"/>
</dbReference>
<evidence type="ECO:0000313" key="10">
    <source>
        <dbReference type="Proteomes" id="UP000607197"/>
    </source>
</evidence>
<sequence>MSDVGSMPAATGAVLAAATLSAGIGARDILRNTVSGLLIANTTDVSVGSWIEWGEYEGTVQSISLRQTKIKTWDGESVLVPNSELTNNAVVSPQANGVYRVDYEFGIGYDDDLQAAKACLREEAGRIAGAASEPEPQVAVSDLAPSTVNVQVKVWVHQPTPGKAARVRSALLERGKERLQAEGVSMPKPIRTIDGSVALDREGDRGGYHGVQ</sequence>
<keyword evidence="4" id="KW-0812">Transmembrane</keyword>
<dbReference type="AlphaFoldDB" id="A0A830F8N3"/>
<keyword evidence="5" id="KW-1133">Transmembrane helix</keyword>
<gene>
    <name evidence="9" type="ORF">GCM10009039_06440</name>
</gene>
<evidence type="ECO:0000313" key="9">
    <source>
        <dbReference type="EMBL" id="GGL50936.1"/>
    </source>
</evidence>
<evidence type="ECO:0000256" key="6">
    <source>
        <dbReference type="ARBA" id="ARBA00023136"/>
    </source>
</evidence>
<keyword evidence="6" id="KW-0472">Membrane</keyword>
<dbReference type="SUPFAM" id="SSF50182">
    <property type="entry name" value="Sm-like ribonucleoproteins"/>
    <property type="match status" value="1"/>
</dbReference>
<dbReference type="Proteomes" id="UP000607197">
    <property type="component" value="Unassembled WGS sequence"/>
</dbReference>
<dbReference type="EMBL" id="BMPG01000001">
    <property type="protein sequence ID" value="GGL50936.1"/>
    <property type="molecule type" value="Genomic_DNA"/>
</dbReference>
<dbReference type="GO" id="GO:0005886">
    <property type="term" value="C:plasma membrane"/>
    <property type="evidence" value="ECO:0007669"/>
    <property type="project" value="UniProtKB-SubCell"/>
</dbReference>
<name>A0A830F8N3_9EURY</name>
<dbReference type="Pfam" id="PF00924">
    <property type="entry name" value="MS_channel_2nd"/>
    <property type="match status" value="1"/>
</dbReference>
<dbReference type="SUPFAM" id="SSF82689">
    <property type="entry name" value="Mechanosensitive channel protein MscS (YggB), C-terminal domain"/>
    <property type="match status" value="1"/>
</dbReference>
<dbReference type="InterPro" id="IPR023408">
    <property type="entry name" value="MscS_beta-dom_sf"/>
</dbReference>
<dbReference type="Gene3D" id="2.30.30.60">
    <property type="match status" value="1"/>
</dbReference>
<feature type="domain" description="Mechanosensitive ion channel MscS C-terminal" evidence="8">
    <location>
        <begin position="101"/>
        <end position="186"/>
    </location>
</feature>
<dbReference type="InterPro" id="IPR006685">
    <property type="entry name" value="MscS_channel_2nd"/>
</dbReference>
<accession>A0A830F8N3</accession>
<keyword evidence="3" id="KW-1003">Cell membrane</keyword>
<proteinExistence type="inferred from homology"/>
<comment type="subcellular location">
    <subcellularLocation>
        <location evidence="1">Cell membrane</location>
        <topology evidence="1">Multi-pass membrane protein</topology>
    </subcellularLocation>
</comment>
<dbReference type="GO" id="GO:0008381">
    <property type="term" value="F:mechanosensitive monoatomic ion channel activity"/>
    <property type="evidence" value="ECO:0007669"/>
    <property type="project" value="InterPro"/>
</dbReference>
<reference evidence="9" key="1">
    <citation type="journal article" date="2014" name="Int. J. Syst. Evol. Microbiol.">
        <title>Complete genome sequence of Corynebacterium casei LMG S-19264T (=DSM 44701T), isolated from a smear-ripened cheese.</title>
        <authorList>
            <consortium name="US DOE Joint Genome Institute (JGI-PGF)"/>
            <person name="Walter F."/>
            <person name="Albersmeier A."/>
            <person name="Kalinowski J."/>
            <person name="Ruckert C."/>
        </authorList>
    </citation>
    <scope>NUCLEOTIDE SEQUENCE</scope>
    <source>
        <strain evidence="9">JCM 19596</strain>
    </source>
</reference>
<protein>
    <recommendedName>
        <fullName evidence="11">Mechanosensitive ion channel</fullName>
    </recommendedName>
</protein>
<dbReference type="InterPro" id="IPR010920">
    <property type="entry name" value="LSM_dom_sf"/>
</dbReference>
<comment type="caution">
    <text evidence="9">The sequence shown here is derived from an EMBL/GenBank/DDBJ whole genome shotgun (WGS) entry which is preliminary data.</text>
</comment>
<reference evidence="9" key="2">
    <citation type="submission" date="2020-09" db="EMBL/GenBank/DDBJ databases">
        <authorList>
            <person name="Sun Q."/>
            <person name="Ohkuma M."/>
        </authorList>
    </citation>
    <scope>NUCLEOTIDE SEQUENCE</scope>
    <source>
        <strain evidence="9">JCM 19596</strain>
    </source>
</reference>
<evidence type="ECO:0000256" key="3">
    <source>
        <dbReference type="ARBA" id="ARBA00022475"/>
    </source>
</evidence>
<dbReference type="InterPro" id="IPR045275">
    <property type="entry name" value="MscS_archaea/bacteria_type"/>
</dbReference>
<evidence type="ECO:0000256" key="4">
    <source>
        <dbReference type="ARBA" id="ARBA00022692"/>
    </source>
</evidence>
<evidence type="ECO:0000256" key="5">
    <source>
        <dbReference type="ARBA" id="ARBA00022989"/>
    </source>
</evidence>
<evidence type="ECO:0000259" key="7">
    <source>
        <dbReference type="Pfam" id="PF00924"/>
    </source>
</evidence>
<evidence type="ECO:0000259" key="8">
    <source>
        <dbReference type="Pfam" id="PF21082"/>
    </source>
</evidence>
<evidence type="ECO:0000256" key="1">
    <source>
        <dbReference type="ARBA" id="ARBA00004651"/>
    </source>
</evidence>
<evidence type="ECO:0008006" key="11">
    <source>
        <dbReference type="Google" id="ProtNLM"/>
    </source>
</evidence>
<comment type="similarity">
    <text evidence="2">Belongs to the MscS (TC 1.A.23) family.</text>
</comment>
<dbReference type="Pfam" id="PF21082">
    <property type="entry name" value="MS_channel_3rd"/>
    <property type="match status" value="1"/>
</dbReference>
<evidence type="ECO:0000256" key="2">
    <source>
        <dbReference type="ARBA" id="ARBA00008017"/>
    </source>
</evidence>
<dbReference type="PANTHER" id="PTHR30221:SF1">
    <property type="entry name" value="SMALL-CONDUCTANCE MECHANOSENSITIVE CHANNEL"/>
    <property type="match status" value="1"/>
</dbReference>
<feature type="domain" description="Mechanosensitive ion channel MscS" evidence="7">
    <location>
        <begin position="28"/>
        <end position="90"/>
    </location>
</feature>
<dbReference type="InterPro" id="IPR049278">
    <property type="entry name" value="MS_channel_C"/>
</dbReference>